<evidence type="ECO:0000256" key="2">
    <source>
        <dbReference type="ARBA" id="ARBA00022771"/>
    </source>
</evidence>
<evidence type="ECO:0000256" key="1">
    <source>
        <dbReference type="ARBA" id="ARBA00022723"/>
    </source>
</evidence>
<keyword evidence="3" id="KW-0862">Zinc</keyword>
<name>A0ABD1FXG8_SALDI</name>
<dbReference type="EMBL" id="JBEAFC010000011">
    <property type="protein sequence ID" value="KAL1536533.1"/>
    <property type="molecule type" value="Genomic_DNA"/>
</dbReference>
<feature type="domain" description="GRF-type" evidence="5">
    <location>
        <begin position="10"/>
        <end position="52"/>
    </location>
</feature>
<evidence type="ECO:0000256" key="4">
    <source>
        <dbReference type="PROSITE-ProRule" id="PRU01343"/>
    </source>
</evidence>
<reference evidence="6 7" key="1">
    <citation type="submission" date="2024-06" db="EMBL/GenBank/DDBJ databases">
        <title>A chromosome level genome sequence of Diviner's sage (Salvia divinorum).</title>
        <authorList>
            <person name="Ford S.A."/>
            <person name="Ro D.-K."/>
            <person name="Ness R.W."/>
            <person name="Phillips M.A."/>
        </authorList>
    </citation>
    <scope>NUCLEOTIDE SEQUENCE [LARGE SCALE GENOMIC DNA]</scope>
    <source>
        <strain evidence="6">SAF-2024a</strain>
        <tissue evidence="6">Leaf</tissue>
    </source>
</reference>
<dbReference type="GO" id="GO:0008270">
    <property type="term" value="F:zinc ion binding"/>
    <property type="evidence" value="ECO:0007669"/>
    <property type="project" value="UniProtKB-KW"/>
</dbReference>
<keyword evidence="7" id="KW-1185">Reference proteome</keyword>
<gene>
    <name evidence="6" type="ORF">AAHA92_29169</name>
</gene>
<organism evidence="6 7">
    <name type="scientific">Salvia divinorum</name>
    <name type="common">Maria pastora</name>
    <name type="synonym">Diviner's sage</name>
    <dbReference type="NCBI Taxonomy" id="28513"/>
    <lineage>
        <taxon>Eukaryota</taxon>
        <taxon>Viridiplantae</taxon>
        <taxon>Streptophyta</taxon>
        <taxon>Embryophyta</taxon>
        <taxon>Tracheophyta</taxon>
        <taxon>Spermatophyta</taxon>
        <taxon>Magnoliopsida</taxon>
        <taxon>eudicotyledons</taxon>
        <taxon>Gunneridae</taxon>
        <taxon>Pentapetalae</taxon>
        <taxon>asterids</taxon>
        <taxon>lamiids</taxon>
        <taxon>Lamiales</taxon>
        <taxon>Lamiaceae</taxon>
        <taxon>Nepetoideae</taxon>
        <taxon>Mentheae</taxon>
        <taxon>Salviinae</taxon>
        <taxon>Salvia</taxon>
        <taxon>Salvia subgen. Calosphace</taxon>
    </lineage>
</organism>
<dbReference type="PROSITE" id="PS51999">
    <property type="entry name" value="ZF_GRF"/>
    <property type="match status" value="1"/>
</dbReference>
<keyword evidence="2 4" id="KW-0863">Zinc-finger</keyword>
<evidence type="ECO:0000256" key="3">
    <source>
        <dbReference type="ARBA" id="ARBA00022833"/>
    </source>
</evidence>
<dbReference type="Proteomes" id="UP001567538">
    <property type="component" value="Unassembled WGS sequence"/>
</dbReference>
<evidence type="ECO:0000313" key="6">
    <source>
        <dbReference type="EMBL" id="KAL1536533.1"/>
    </source>
</evidence>
<sequence>MYPLGETPACVCGSSKMEMRCTGKSVMNTGRYYLKCPVNGKHLESFKWYDEYRGEVLRMPTALNSDKGE</sequence>
<accession>A0ABD1FXG8</accession>
<evidence type="ECO:0000313" key="7">
    <source>
        <dbReference type="Proteomes" id="UP001567538"/>
    </source>
</evidence>
<dbReference type="InterPro" id="IPR010666">
    <property type="entry name" value="Znf_GRF"/>
</dbReference>
<evidence type="ECO:0000259" key="5">
    <source>
        <dbReference type="PROSITE" id="PS51999"/>
    </source>
</evidence>
<protein>
    <recommendedName>
        <fullName evidence="5">GRF-type domain-containing protein</fullName>
    </recommendedName>
</protein>
<keyword evidence="1" id="KW-0479">Metal-binding</keyword>
<dbReference type="AlphaFoldDB" id="A0ABD1FXG8"/>
<comment type="caution">
    <text evidence="6">The sequence shown here is derived from an EMBL/GenBank/DDBJ whole genome shotgun (WGS) entry which is preliminary data.</text>
</comment>
<proteinExistence type="predicted"/>